<reference evidence="5 6" key="1">
    <citation type="journal article" date="1991" name="Int. J. Syst. Bacteriol.">
        <title>Description of the erythromycin-producing bacterium Arthrobacter sp. strain NRRL B-3381 as Aeromicrobium erythreum gen. nov., sp. nov.</title>
        <authorList>
            <person name="Miller E.S."/>
            <person name="Woese C.R."/>
            <person name="Brenner S."/>
        </authorList>
    </citation>
    <scope>NUCLEOTIDE SEQUENCE [LARGE SCALE GENOMIC DNA]</scope>
    <source>
        <strain evidence="5 6">AR18</strain>
    </source>
</reference>
<name>A0A0U3KLH7_9ACTN</name>
<dbReference type="OrthoDB" id="9805924at2"/>
<dbReference type="CDD" id="cd04301">
    <property type="entry name" value="NAT_SF"/>
    <property type="match status" value="1"/>
</dbReference>
<dbReference type="SUPFAM" id="SSF55729">
    <property type="entry name" value="Acyl-CoA N-acyltransferases (Nat)"/>
    <property type="match status" value="1"/>
</dbReference>
<evidence type="ECO:0000256" key="3">
    <source>
        <dbReference type="ARBA" id="ARBA00023315"/>
    </source>
</evidence>
<dbReference type="PANTHER" id="PTHR10545">
    <property type="entry name" value="DIAMINE N-ACETYLTRANSFERASE"/>
    <property type="match status" value="1"/>
</dbReference>
<dbReference type="Proteomes" id="UP000067689">
    <property type="component" value="Chromosome"/>
</dbReference>
<dbReference type="EMBL" id="CP011502">
    <property type="protein sequence ID" value="ALX05539.1"/>
    <property type="molecule type" value="Genomic_DNA"/>
</dbReference>
<gene>
    <name evidence="5" type="ORF">AERYTH_12945</name>
</gene>
<dbReference type="GO" id="GO:0008080">
    <property type="term" value="F:N-acetyltransferase activity"/>
    <property type="evidence" value="ECO:0007669"/>
    <property type="project" value="TreeGrafter"/>
</dbReference>
<dbReference type="PATRIC" id="fig|2041.4.peg.2697"/>
<evidence type="ECO:0000256" key="2">
    <source>
        <dbReference type="ARBA" id="ARBA00022679"/>
    </source>
</evidence>
<dbReference type="InterPro" id="IPR000182">
    <property type="entry name" value="GNAT_dom"/>
</dbReference>
<keyword evidence="2 5" id="KW-0808">Transferase</keyword>
<evidence type="ECO:0000313" key="5">
    <source>
        <dbReference type="EMBL" id="ALX05539.1"/>
    </source>
</evidence>
<dbReference type="AlphaFoldDB" id="A0A0U3KLH7"/>
<dbReference type="STRING" id="2041.AERYTH_12945"/>
<dbReference type="KEGG" id="aer:AERYTH_12945"/>
<dbReference type="Pfam" id="PF00583">
    <property type="entry name" value="Acetyltransf_1"/>
    <property type="match status" value="1"/>
</dbReference>
<protein>
    <submittedName>
        <fullName evidence="5">GCN5 family acetyltransferase</fullName>
    </submittedName>
</protein>
<evidence type="ECO:0000313" key="6">
    <source>
        <dbReference type="Proteomes" id="UP000067689"/>
    </source>
</evidence>
<dbReference type="FunFam" id="3.40.630.30:FF:000064">
    <property type="entry name" value="GNAT family acetyltransferase"/>
    <property type="match status" value="1"/>
</dbReference>
<organism evidence="5 6">
    <name type="scientific">Aeromicrobium erythreum</name>
    <dbReference type="NCBI Taxonomy" id="2041"/>
    <lineage>
        <taxon>Bacteria</taxon>
        <taxon>Bacillati</taxon>
        <taxon>Actinomycetota</taxon>
        <taxon>Actinomycetes</taxon>
        <taxon>Propionibacteriales</taxon>
        <taxon>Nocardioidaceae</taxon>
        <taxon>Aeromicrobium</taxon>
    </lineage>
</organism>
<dbReference type="InterPro" id="IPR051016">
    <property type="entry name" value="Diverse_Substrate_AcTransf"/>
</dbReference>
<evidence type="ECO:0000259" key="4">
    <source>
        <dbReference type="PROSITE" id="PS51186"/>
    </source>
</evidence>
<keyword evidence="6" id="KW-1185">Reference proteome</keyword>
<feature type="domain" description="N-acetyltransferase" evidence="4">
    <location>
        <begin position="3"/>
        <end position="150"/>
    </location>
</feature>
<dbReference type="PANTHER" id="PTHR10545:SF29">
    <property type="entry name" value="GH14572P-RELATED"/>
    <property type="match status" value="1"/>
</dbReference>
<accession>A0A0U3KLH7</accession>
<dbReference type="Gene3D" id="3.40.630.30">
    <property type="match status" value="1"/>
</dbReference>
<dbReference type="InterPro" id="IPR016181">
    <property type="entry name" value="Acyl_CoA_acyltransferase"/>
</dbReference>
<evidence type="ECO:0000256" key="1">
    <source>
        <dbReference type="ARBA" id="ARBA00008694"/>
    </source>
</evidence>
<comment type="similarity">
    <text evidence="1">Belongs to the acetyltransferase family.</text>
</comment>
<dbReference type="PROSITE" id="PS51186">
    <property type="entry name" value="GNAT"/>
    <property type="match status" value="1"/>
</dbReference>
<sequence length="160" mass="17921">MPPGVREARPEDVADIVAMVRELADYEKAVDQARMTSVQLYEALFGADPPAHALVAQSGEGRVVGFALWYRTFSTWDGVPGIHLEDLYVRPTRRGSGIGRGLLTALARIATERGYSRVEWDVLRWNSPAIRFYESLEAVPQEEWLAYRLTGKTIARLAES</sequence>
<keyword evidence="3" id="KW-0012">Acyltransferase</keyword>
<proteinExistence type="inferred from homology"/>